<dbReference type="EMBL" id="VSSQ01045333">
    <property type="protein sequence ID" value="MPM99232.1"/>
    <property type="molecule type" value="Genomic_DNA"/>
</dbReference>
<gene>
    <name evidence="1" type="ORF">SDC9_146423</name>
</gene>
<sequence>MIKNVGRLDHLHHKGGLASVDLILSADAGENTVYQADTRLTSGHKTAHLRHQYNESYSTQEGRFTAHVGAGDETHDLTIFKCGVIGDKTFAVQGGFYHRMAALMDFKYGVFCNLRASVPGQSSHLSEREVDIQFAQSAGGFQQVFAGLGDLFAQVFEETQFDLMDAFFSVQHQRLIFLHLRGDVTLGVD</sequence>
<name>A0A645EF62_9ZZZZ</name>
<proteinExistence type="predicted"/>
<evidence type="ECO:0000313" key="1">
    <source>
        <dbReference type="EMBL" id="MPM99232.1"/>
    </source>
</evidence>
<comment type="caution">
    <text evidence="1">The sequence shown here is derived from an EMBL/GenBank/DDBJ whole genome shotgun (WGS) entry which is preliminary data.</text>
</comment>
<dbReference type="AlphaFoldDB" id="A0A645EF62"/>
<accession>A0A645EF62</accession>
<organism evidence="1">
    <name type="scientific">bioreactor metagenome</name>
    <dbReference type="NCBI Taxonomy" id="1076179"/>
    <lineage>
        <taxon>unclassified sequences</taxon>
        <taxon>metagenomes</taxon>
        <taxon>ecological metagenomes</taxon>
    </lineage>
</organism>
<reference evidence="1" key="1">
    <citation type="submission" date="2019-08" db="EMBL/GenBank/DDBJ databases">
        <authorList>
            <person name="Kucharzyk K."/>
            <person name="Murdoch R.W."/>
            <person name="Higgins S."/>
            <person name="Loffler F."/>
        </authorList>
    </citation>
    <scope>NUCLEOTIDE SEQUENCE</scope>
</reference>
<protein>
    <submittedName>
        <fullName evidence="1">Uncharacterized protein</fullName>
    </submittedName>
</protein>